<dbReference type="PRINTS" id="PR00344">
    <property type="entry name" value="BCTRLSENSOR"/>
</dbReference>
<dbReference type="FunFam" id="3.30.565.10:FF:000010">
    <property type="entry name" value="Sensor histidine kinase RcsC"/>
    <property type="match status" value="1"/>
</dbReference>
<feature type="modified residue" description="Phosphohistidine" evidence="13">
    <location>
        <position position="854"/>
    </location>
</feature>
<dbReference type="Gene3D" id="3.30.450.350">
    <property type="entry name" value="CHASE domain"/>
    <property type="match status" value="1"/>
</dbReference>
<keyword evidence="7" id="KW-0547">Nucleotide-binding</keyword>
<dbReference type="InterPro" id="IPR003594">
    <property type="entry name" value="HATPase_dom"/>
</dbReference>
<keyword evidence="9" id="KW-0067">ATP-binding</keyword>
<dbReference type="PANTHER" id="PTHR45339:SF3">
    <property type="entry name" value="HISTIDINE KINASE"/>
    <property type="match status" value="1"/>
</dbReference>
<evidence type="ECO:0000256" key="8">
    <source>
        <dbReference type="ARBA" id="ARBA00022777"/>
    </source>
</evidence>
<dbReference type="SMART" id="SM00387">
    <property type="entry name" value="HATPase_c"/>
    <property type="match status" value="1"/>
</dbReference>
<accession>A0A2S6N452</accession>
<dbReference type="PROSITE" id="PS50894">
    <property type="entry name" value="HPT"/>
    <property type="match status" value="1"/>
</dbReference>
<comment type="subcellular location">
    <subcellularLocation>
        <location evidence="2">Membrane</location>
    </subcellularLocation>
</comment>
<dbReference type="GO" id="GO:0005886">
    <property type="term" value="C:plasma membrane"/>
    <property type="evidence" value="ECO:0007669"/>
    <property type="project" value="UniProtKB-SubCell"/>
</dbReference>
<evidence type="ECO:0000256" key="16">
    <source>
        <dbReference type="SAM" id="Phobius"/>
    </source>
</evidence>
<keyword evidence="6 16" id="KW-0812">Transmembrane</keyword>
<sequence>MRRQRPKPISGRRSRMGTAQAGRALTPSETAATFQAQNRRALGMFVVILVGLVAAVFAYRLGEDAQTSRIQASFERIAGERIAAVEAGLLTTIGSLRPLASFLNAAREPGPEEFQRFVAPLLASSPGIQAFEWVPVVENAERARFEAEAAREFPGFRIRDQNGQGMAVAAERARYYPVTTVEPLRGNEKIVGFDVASDPVRRAAIEAAVATRAPQASGRITLIQHAGDHNGFFVAYPVFDGSDRLRGLVLGVFCVEEAVNRLGSGADLSLSISDLAADPREAQMYPATPRGVSRPPAAVASSRVLSIGGRPWLVEAVATPDFLARETGRLPEVLLVAWLFLAGNIAWLVDRRYAVKAEVIARTADMRQARDEARRANRAKSDFLAAMSHEIRTPLIGVVALADHLLDQNLSPEHRQSLAIIARSGEHLHRMINDILDFSKLEAKQLTLEIRPFNPSTAARNVAALMERQAADKGLSLDVRIADDLPERVAGDPARLRQILLNLISNALKFTDSGGVHIEVSAESPQADGRRPLVFTVRDSGPGMSEATRAKLFTEFWQADSSIARRFGGTGLGLAISRRLAKRMDGDIFVVSAPGEGSAFTLRAPFAEIPAENAAQELGEERSAAPPILSNDLPAPIRLVIPPPAPDADQHDFSGRSILLAEDNPTNRAIAQTILARTGARVVEASDGAEALAKASCERFDLILMDVHMPNMTGLEAARAIRALPAPFGDTPIVALTASAFQEDRNLCAAAGMDDFLAKPYRGGPLRDVAARAMAAEPASASARGSTPVCGEPAAQVGAPAFAYDSFALLGAEVGPEDARDLLRDFMTDASARLEIIEAELRKGELGVSGREAHALKSSAATMGLARLAAIARELEAAARREDGASAETLGQAARAAFDEARPHVDEILSAA</sequence>
<keyword evidence="22" id="KW-1185">Reference proteome</keyword>
<evidence type="ECO:0000259" key="18">
    <source>
        <dbReference type="PROSITE" id="PS50110"/>
    </source>
</evidence>
<dbReference type="Proteomes" id="UP000239089">
    <property type="component" value="Unassembled WGS sequence"/>
</dbReference>
<protein>
    <recommendedName>
        <fullName evidence="3">histidine kinase</fullName>
        <ecNumber evidence="3">2.7.13.3</ecNumber>
    </recommendedName>
</protein>
<evidence type="ECO:0000256" key="14">
    <source>
        <dbReference type="PROSITE-ProRule" id="PRU00169"/>
    </source>
</evidence>
<evidence type="ECO:0000256" key="3">
    <source>
        <dbReference type="ARBA" id="ARBA00012438"/>
    </source>
</evidence>
<reference evidence="21 22" key="1">
    <citation type="journal article" date="2018" name="Arch. Microbiol.">
        <title>New insights into the metabolic potential of the phototrophic purple bacterium Rhodopila globiformis DSM 161(T) from its draft genome sequence and evidence for a vanadium-dependent nitrogenase.</title>
        <authorList>
            <person name="Imhoff J.F."/>
            <person name="Rahn T."/>
            <person name="Kunzel S."/>
            <person name="Neulinger S.C."/>
        </authorList>
    </citation>
    <scope>NUCLEOTIDE SEQUENCE [LARGE SCALE GENOMIC DNA]</scope>
    <source>
        <strain evidence="21 22">DSM 16996</strain>
    </source>
</reference>
<evidence type="ECO:0000256" key="6">
    <source>
        <dbReference type="ARBA" id="ARBA00022692"/>
    </source>
</evidence>
<dbReference type="SUPFAM" id="SSF47384">
    <property type="entry name" value="Homodimeric domain of signal transducing histidine kinase"/>
    <property type="match status" value="1"/>
</dbReference>
<evidence type="ECO:0000256" key="11">
    <source>
        <dbReference type="ARBA" id="ARBA00023012"/>
    </source>
</evidence>
<dbReference type="SMART" id="SM00448">
    <property type="entry name" value="REC"/>
    <property type="match status" value="1"/>
</dbReference>
<dbReference type="Pfam" id="PF03924">
    <property type="entry name" value="CHASE"/>
    <property type="match status" value="1"/>
</dbReference>
<feature type="region of interest" description="Disordered" evidence="15">
    <location>
        <begin position="1"/>
        <end position="26"/>
    </location>
</feature>
<evidence type="ECO:0000256" key="4">
    <source>
        <dbReference type="ARBA" id="ARBA00022553"/>
    </source>
</evidence>
<comment type="caution">
    <text evidence="21">The sequence shown here is derived from an EMBL/GenBank/DDBJ whole genome shotgun (WGS) entry which is preliminary data.</text>
</comment>
<feature type="compositionally biased region" description="Basic residues" evidence="15">
    <location>
        <begin position="1"/>
        <end position="15"/>
    </location>
</feature>
<evidence type="ECO:0000259" key="19">
    <source>
        <dbReference type="PROSITE" id="PS50839"/>
    </source>
</evidence>
<evidence type="ECO:0000256" key="13">
    <source>
        <dbReference type="PROSITE-ProRule" id="PRU00110"/>
    </source>
</evidence>
<dbReference type="EC" id="2.7.13.3" evidence="3"/>
<evidence type="ECO:0000256" key="15">
    <source>
        <dbReference type="SAM" id="MobiDB-lite"/>
    </source>
</evidence>
<gene>
    <name evidence="21" type="ORF">CCR94_15400</name>
</gene>
<evidence type="ECO:0000313" key="22">
    <source>
        <dbReference type="Proteomes" id="UP000239089"/>
    </source>
</evidence>
<dbReference type="PROSITE" id="PS50110">
    <property type="entry name" value="RESPONSE_REGULATORY"/>
    <property type="match status" value="1"/>
</dbReference>
<feature type="domain" description="CHASE" evidence="19">
    <location>
        <begin position="105"/>
        <end position="262"/>
    </location>
</feature>
<dbReference type="SMART" id="SM00073">
    <property type="entry name" value="HPT"/>
    <property type="match status" value="1"/>
</dbReference>
<dbReference type="Pfam" id="PF00072">
    <property type="entry name" value="Response_reg"/>
    <property type="match status" value="1"/>
</dbReference>
<dbReference type="CDD" id="cd17546">
    <property type="entry name" value="REC_hyHK_CKI1_RcsC-like"/>
    <property type="match status" value="1"/>
</dbReference>
<dbReference type="PROSITE" id="PS50109">
    <property type="entry name" value="HIS_KIN"/>
    <property type="match status" value="1"/>
</dbReference>
<evidence type="ECO:0000259" key="20">
    <source>
        <dbReference type="PROSITE" id="PS50894"/>
    </source>
</evidence>
<dbReference type="InterPro" id="IPR006189">
    <property type="entry name" value="CHASE_dom"/>
</dbReference>
<dbReference type="InterPro" id="IPR005467">
    <property type="entry name" value="His_kinase_dom"/>
</dbReference>
<dbReference type="CDD" id="cd00082">
    <property type="entry name" value="HisKA"/>
    <property type="match status" value="1"/>
</dbReference>
<evidence type="ECO:0000256" key="9">
    <source>
        <dbReference type="ARBA" id="ARBA00022840"/>
    </source>
</evidence>
<dbReference type="InterPro" id="IPR036890">
    <property type="entry name" value="HATPase_C_sf"/>
</dbReference>
<keyword evidence="11" id="KW-0902">Two-component regulatory system</keyword>
<evidence type="ECO:0000256" key="12">
    <source>
        <dbReference type="ARBA" id="ARBA00023136"/>
    </source>
</evidence>
<dbReference type="CDD" id="cd00088">
    <property type="entry name" value="HPT"/>
    <property type="match status" value="1"/>
</dbReference>
<evidence type="ECO:0000256" key="5">
    <source>
        <dbReference type="ARBA" id="ARBA00022679"/>
    </source>
</evidence>
<evidence type="ECO:0000256" key="2">
    <source>
        <dbReference type="ARBA" id="ARBA00004370"/>
    </source>
</evidence>
<proteinExistence type="predicted"/>
<dbReference type="Pfam" id="PF00512">
    <property type="entry name" value="HisKA"/>
    <property type="match status" value="1"/>
</dbReference>
<feature type="modified residue" description="4-aspartylphosphate" evidence="14">
    <location>
        <position position="706"/>
    </location>
</feature>
<dbReference type="InterPro" id="IPR042240">
    <property type="entry name" value="CHASE_sf"/>
</dbReference>
<dbReference type="SUPFAM" id="SSF47226">
    <property type="entry name" value="Histidine-containing phosphotransfer domain, HPT domain"/>
    <property type="match status" value="1"/>
</dbReference>
<comment type="catalytic activity">
    <reaction evidence="1">
        <text>ATP + protein L-histidine = ADP + protein N-phospho-L-histidine.</text>
        <dbReference type="EC" id="2.7.13.3"/>
    </reaction>
</comment>
<feature type="domain" description="HPt" evidence="20">
    <location>
        <begin position="815"/>
        <end position="912"/>
    </location>
</feature>
<dbReference type="GO" id="GO:0000155">
    <property type="term" value="F:phosphorelay sensor kinase activity"/>
    <property type="evidence" value="ECO:0007669"/>
    <property type="project" value="InterPro"/>
</dbReference>
<keyword evidence="5" id="KW-0808">Transferase</keyword>
<dbReference type="Gene3D" id="3.40.50.2300">
    <property type="match status" value="1"/>
</dbReference>
<dbReference type="FunFam" id="1.10.287.130:FF:000004">
    <property type="entry name" value="Ethylene receptor 1"/>
    <property type="match status" value="1"/>
</dbReference>
<dbReference type="EMBL" id="NHSJ01000093">
    <property type="protein sequence ID" value="PPQ29382.1"/>
    <property type="molecule type" value="Genomic_DNA"/>
</dbReference>
<dbReference type="InterPro" id="IPR001789">
    <property type="entry name" value="Sig_transdc_resp-reg_receiver"/>
</dbReference>
<dbReference type="InterPro" id="IPR036641">
    <property type="entry name" value="HPT_dom_sf"/>
</dbReference>
<dbReference type="InterPro" id="IPR004358">
    <property type="entry name" value="Sig_transdc_His_kin-like_C"/>
</dbReference>
<dbReference type="SMART" id="SM01079">
    <property type="entry name" value="CHASE"/>
    <property type="match status" value="1"/>
</dbReference>
<evidence type="ECO:0000256" key="10">
    <source>
        <dbReference type="ARBA" id="ARBA00022989"/>
    </source>
</evidence>
<dbReference type="PANTHER" id="PTHR45339">
    <property type="entry name" value="HYBRID SIGNAL TRANSDUCTION HISTIDINE KINASE J"/>
    <property type="match status" value="1"/>
</dbReference>
<dbReference type="Gene3D" id="1.10.287.130">
    <property type="match status" value="1"/>
</dbReference>
<feature type="domain" description="Response regulatory" evidence="18">
    <location>
        <begin position="657"/>
        <end position="774"/>
    </location>
</feature>
<evidence type="ECO:0000313" key="21">
    <source>
        <dbReference type="EMBL" id="PPQ29382.1"/>
    </source>
</evidence>
<keyword evidence="4 14" id="KW-0597">Phosphoprotein</keyword>
<dbReference type="InterPro" id="IPR011006">
    <property type="entry name" value="CheY-like_superfamily"/>
</dbReference>
<evidence type="ECO:0000259" key="17">
    <source>
        <dbReference type="PROSITE" id="PS50109"/>
    </source>
</evidence>
<dbReference type="InterPro" id="IPR036097">
    <property type="entry name" value="HisK_dim/P_sf"/>
</dbReference>
<keyword evidence="10 16" id="KW-1133">Transmembrane helix</keyword>
<dbReference type="Pfam" id="PF02518">
    <property type="entry name" value="HATPase_c"/>
    <property type="match status" value="1"/>
</dbReference>
<feature type="transmembrane region" description="Helical" evidence="16">
    <location>
        <begin position="41"/>
        <end position="61"/>
    </location>
</feature>
<dbReference type="GO" id="GO:0005524">
    <property type="term" value="F:ATP binding"/>
    <property type="evidence" value="ECO:0007669"/>
    <property type="project" value="UniProtKB-KW"/>
</dbReference>
<dbReference type="InterPro" id="IPR003661">
    <property type="entry name" value="HisK_dim/P_dom"/>
</dbReference>
<keyword evidence="12 16" id="KW-0472">Membrane</keyword>
<dbReference type="Gene3D" id="1.20.120.160">
    <property type="entry name" value="HPT domain"/>
    <property type="match status" value="1"/>
</dbReference>
<dbReference type="PROSITE" id="PS50839">
    <property type="entry name" value="CHASE"/>
    <property type="match status" value="1"/>
</dbReference>
<dbReference type="CDD" id="cd16922">
    <property type="entry name" value="HATPase_EvgS-ArcB-TorS-like"/>
    <property type="match status" value="1"/>
</dbReference>
<name>A0A2S6N452_9HYPH</name>
<dbReference type="SMART" id="SM00388">
    <property type="entry name" value="HisKA"/>
    <property type="match status" value="1"/>
</dbReference>
<dbReference type="AlphaFoldDB" id="A0A2S6N452"/>
<evidence type="ECO:0000256" key="7">
    <source>
        <dbReference type="ARBA" id="ARBA00022741"/>
    </source>
</evidence>
<dbReference type="Pfam" id="PF01627">
    <property type="entry name" value="Hpt"/>
    <property type="match status" value="1"/>
</dbReference>
<organism evidence="21 22">
    <name type="scientific">Rhodoblastus sphagnicola</name>
    <dbReference type="NCBI Taxonomy" id="333368"/>
    <lineage>
        <taxon>Bacteria</taxon>
        <taxon>Pseudomonadati</taxon>
        <taxon>Pseudomonadota</taxon>
        <taxon>Alphaproteobacteria</taxon>
        <taxon>Hyphomicrobiales</taxon>
        <taxon>Rhodoblastaceae</taxon>
        <taxon>Rhodoblastus</taxon>
    </lineage>
</organism>
<feature type="domain" description="Histidine kinase" evidence="17">
    <location>
        <begin position="386"/>
        <end position="608"/>
    </location>
</feature>
<dbReference type="Gene3D" id="3.30.565.10">
    <property type="entry name" value="Histidine kinase-like ATPase, C-terminal domain"/>
    <property type="match status" value="1"/>
</dbReference>
<evidence type="ECO:0000256" key="1">
    <source>
        <dbReference type="ARBA" id="ARBA00000085"/>
    </source>
</evidence>
<dbReference type="SUPFAM" id="SSF52172">
    <property type="entry name" value="CheY-like"/>
    <property type="match status" value="1"/>
</dbReference>
<dbReference type="SUPFAM" id="SSF55874">
    <property type="entry name" value="ATPase domain of HSP90 chaperone/DNA topoisomerase II/histidine kinase"/>
    <property type="match status" value="1"/>
</dbReference>
<dbReference type="InterPro" id="IPR008207">
    <property type="entry name" value="Sig_transdc_His_kin_Hpt_dom"/>
</dbReference>
<keyword evidence="8" id="KW-0418">Kinase</keyword>